<dbReference type="GO" id="GO:0032993">
    <property type="term" value="C:protein-DNA complex"/>
    <property type="evidence" value="ECO:0007669"/>
    <property type="project" value="TreeGrafter"/>
</dbReference>
<evidence type="ECO:0000256" key="1">
    <source>
        <dbReference type="ARBA" id="ARBA00022553"/>
    </source>
</evidence>
<keyword evidence="2" id="KW-0902">Two-component regulatory system</keyword>
<dbReference type="GO" id="GO:0005829">
    <property type="term" value="C:cytosol"/>
    <property type="evidence" value="ECO:0007669"/>
    <property type="project" value="TreeGrafter"/>
</dbReference>
<dbReference type="Gene3D" id="3.40.50.2300">
    <property type="match status" value="1"/>
</dbReference>
<dbReference type="InterPro" id="IPR001867">
    <property type="entry name" value="OmpR/PhoB-type_DNA-bd"/>
</dbReference>
<dbReference type="InterPro" id="IPR011006">
    <property type="entry name" value="CheY-like_superfamily"/>
</dbReference>
<proteinExistence type="predicted"/>
<feature type="domain" description="Response regulatory" evidence="6">
    <location>
        <begin position="1"/>
        <end position="105"/>
    </location>
</feature>
<protein>
    <submittedName>
        <fullName evidence="8">Transcriptional activator protein CopR</fullName>
    </submittedName>
</protein>
<evidence type="ECO:0000256" key="5">
    <source>
        <dbReference type="ARBA" id="ARBA00023163"/>
    </source>
</evidence>
<evidence type="ECO:0000256" key="2">
    <source>
        <dbReference type="ARBA" id="ARBA00023012"/>
    </source>
</evidence>
<dbReference type="GO" id="GO:0000976">
    <property type="term" value="F:transcription cis-regulatory region binding"/>
    <property type="evidence" value="ECO:0007669"/>
    <property type="project" value="TreeGrafter"/>
</dbReference>
<accession>A0A1J5TXU8</accession>
<evidence type="ECO:0000256" key="3">
    <source>
        <dbReference type="ARBA" id="ARBA00023015"/>
    </source>
</evidence>
<dbReference type="Pfam" id="PF00486">
    <property type="entry name" value="Trans_reg_C"/>
    <property type="match status" value="1"/>
</dbReference>
<dbReference type="SUPFAM" id="SSF52172">
    <property type="entry name" value="CheY-like"/>
    <property type="match status" value="1"/>
</dbReference>
<dbReference type="PROSITE" id="PS50110">
    <property type="entry name" value="RESPONSE_REGULATORY"/>
    <property type="match status" value="1"/>
</dbReference>
<evidence type="ECO:0000256" key="4">
    <source>
        <dbReference type="ARBA" id="ARBA00023125"/>
    </source>
</evidence>
<organism evidence="8">
    <name type="scientific">mine drainage metagenome</name>
    <dbReference type="NCBI Taxonomy" id="410659"/>
    <lineage>
        <taxon>unclassified sequences</taxon>
        <taxon>metagenomes</taxon>
        <taxon>ecological metagenomes</taxon>
    </lineage>
</organism>
<evidence type="ECO:0000259" key="7">
    <source>
        <dbReference type="PROSITE" id="PS51755"/>
    </source>
</evidence>
<keyword evidence="1" id="KW-0597">Phosphoprotein</keyword>
<dbReference type="GO" id="GO:0006355">
    <property type="term" value="P:regulation of DNA-templated transcription"/>
    <property type="evidence" value="ECO:0007669"/>
    <property type="project" value="InterPro"/>
</dbReference>
<dbReference type="InterPro" id="IPR039420">
    <property type="entry name" value="WalR-like"/>
</dbReference>
<dbReference type="Gene3D" id="6.10.250.690">
    <property type="match status" value="1"/>
</dbReference>
<reference evidence="8" key="1">
    <citation type="submission" date="2016-10" db="EMBL/GenBank/DDBJ databases">
        <title>Sequence of Gallionella enrichment culture.</title>
        <authorList>
            <person name="Poehlein A."/>
            <person name="Muehling M."/>
            <person name="Daniel R."/>
        </authorList>
    </citation>
    <scope>NUCLEOTIDE SEQUENCE</scope>
</reference>
<dbReference type="EMBL" id="MLJW01000002">
    <property type="protein sequence ID" value="OIR18628.1"/>
    <property type="molecule type" value="Genomic_DNA"/>
</dbReference>
<dbReference type="PANTHER" id="PTHR48111:SF22">
    <property type="entry name" value="REGULATOR OF RPOS"/>
    <property type="match status" value="1"/>
</dbReference>
<dbReference type="Gene3D" id="1.10.10.10">
    <property type="entry name" value="Winged helix-like DNA-binding domain superfamily/Winged helix DNA-binding domain"/>
    <property type="match status" value="1"/>
</dbReference>
<evidence type="ECO:0000259" key="6">
    <source>
        <dbReference type="PROSITE" id="PS50110"/>
    </source>
</evidence>
<feature type="domain" description="OmpR/PhoB-type" evidence="7">
    <location>
        <begin position="113"/>
        <end position="213"/>
    </location>
</feature>
<dbReference type="SMART" id="SM00862">
    <property type="entry name" value="Trans_reg_C"/>
    <property type="match status" value="1"/>
</dbReference>
<sequence length="216" mass="24470">MLNSVAEGFRLEGWEVVAARDGDEAIRTLETAPFDLVVLDWMLPGVEGVEVLRQARARGLVMPVMMLTARHAVDDRVIGLESGADDYLPKPFAYAELLARCRALLRRSAFNPGTQLSCGDLQLDTRARIAKRAEVEIQLTPREVDILEYLMRRQGQVVTREMLEREVWKQSRRFTSLDNVIDVQMMRLRRKIDPDGSNPLIHTLRGVGYSLGLARP</sequence>
<evidence type="ECO:0000313" key="8">
    <source>
        <dbReference type="EMBL" id="OIR18628.1"/>
    </source>
</evidence>
<keyword evidence="3" id="KW-0805">Transcription regulation</keyword>
<dbReference type="Pfam" id="PF00072">
    <property type="entry name" value="Response_reg"/>
    <property type="match status" value="1"/>
</dbReference>
<dbReference type="FunFam" id="1.10.10.10:FF:000005">
    <property type="entry name" value="Two-component system response regulator"/>
    <property type="match status" value="1"/>
</dbReference>
<comment type="caution">
    <text evidence="8">The sequence shown here is derived from an EMBL/GenBank/DDBJ whole genome shotgun (WGS) entry which is preliminary data.</text>
</comment>
<dbReference type="SMART" id="SM00448">
    <property type="entry name" value="REC"/>
    <property type="match status" value="1"/>
</dbReference>
<dbReference type="InterPro" id="IPR001789">
    <property type="entry name" value="Sig_transdc_resp-reg_receiver"/>
</dbReference>
<name>A0A1J5TXU8_9ZZZZ</name>
<dbReference type="CDD" id="cd00383">
    <property type="entry name" value="trans_reg_C"/>
    <property type="match status" value="1"/>
</dbReference>
<dbReference type="PROSITE" id="PS51755">
    <property type="entry name" value="OMPR_PHOB"/>
    <property type="match status" value="1"/>
</dbReference>
<dbReference type="AlphaFoldDB" id="A0A1J5TXU8"/>
<dbReference type="PANTHER" id="PTHR48111">
    <property type="entry name" value="REGULATOR OF RPOS"/>
    <property type="match status" value="1"/>
</dbReference>
<keyword evidence="4" id="KW-0238">DNA-binding</keyword>
<dbReference type="GO" id="GO:0000156">
    <property type="term" value="F:phosphorelay response regulator activity"/>
    <property type="evidence" value="ECO:0007669"/>
    <property type="project" value="TreeGrafter"/>
</dbReference>
<dbReference type="InterPro" id="IPR036388">
    <property type="entry name" value="WH-like_DNA-bd_sf"/>
</dbReference>
<keyword evidence="5" id="KW-0804">Transcription</keyword>
<gene>
    <name evidence="8" type="primary">copR_1</name>
    <name evidence="8" type="ORF">GALL_09660</name>
</gene>